<comment type="caution">
    <text evidence="12">The sequence shown here is derived from an EMBL/GenBank/DDBJ whole genome shotgun (WGS) entry which is preliminary data.</text>
</comment>
<evidence type="ECO:0000313" key="12">
    <source>
        <dbReference type="EMBL" id="KAJ7382551.1"/>
    </source>
</evidence>
<name>A0A9W9ZJ88_9CNID</name>
<dbReference type="GO" id="GO:0004930">
    <property type="term" value="F:G protein-coupled receptor activity"/>
    <property type="evidence" value="ECO:0007669"/>
    <property type="project" value="UniProtKB-KW"/>
</dbReference>
<evidence type="ECO:0000256" key="6">
    <source>
        <dbReference type="ARBA" id="ARBA00023136"/>
    </source>
</evidence>
<feature type="transmembrane region" description="Helical" evidence="10">
    <location>
        <begin position="179"/>
        <end position="202"/>
    </location>
</feature>
<sequence>MNETNLSRDTSDNGGQYSAGFLFILPIVFVIIFIGNLLLLVAIKLFRVRRVPDLLVGSLAGIDLLNDVGPVLMSMIVFQIDRNGFQSLNVSFALCHFYNWISSFLRLSASFIATLMALDCACATLQPIYYRTKVTCDRVAKVIFFLLLSAAFISVLPAMGWGRVYPHRGICSFDFGGSFALLIAILGYIQLAVVLTSFIAVARKMREYEKRLGQLRRGRTLTFQNGRLQAMELKVTQKKRMKDIRENSTYGDSRDEVLNTATRSISTLVEEEQCDKDIDDKCERQSCTGRRAHPRSQHKPRINRHVKESRQFTKILGSAVFLFYVSWMPIIVSITVELATRQHREVLQSLSAQMSLLSSILNPWVYCGLSRPYRRAYIYALRRVGRVCGVAQASQKDIVQIGDASSRFRTSTRRIFPDAR</sequence>
<evidence type="ECO:0000256" key="8">
    <source>
        <dbReference type="ARBA" id="ARBA00023180"/>
    </source>
</evidence>
<evidence type="ECO:0000313" key="13">
    <source>
        <dbReference type="Proteomes" id="UP001163046"/>
    </source>
</evidence>
<dbReference type="InterPro" id="IPR008365">
    <property type="entry name" value="Prostanoid_rcpt"/>
</dbReference>
<keyword evidence="7" id="KW-0675">Receptor</keyword>
<evidence type="ECO:0000256" key="5">
    <source>
        <dbReference type="ARBA" id="ARBA00023040"/>
    </source>
</evidence>
<keyword evidence="4 10" id="KW-1133">Transmembrane helix</keyword>
<dbReference type="PRINTS" id="PR00237">
    <property type="entry name" value="GPCRRHODOPSN"/>
</dbReference>
<dbReference type="PROSITE" id="PS50262">
    <property type="entry name" value="G_PROTEIN_RECEP_F1_2"/>
    <property type="match status" value="1"/>
</dbReference>
<evidence type="ECO:0000256" key="4">
    <source>
        <dbReference type="ARBA" id="ARBA00022989"/>
    </source>
</evidence>
<dbReference type="Proteomes" id="UP001163046">
    <property type="component" value="Unassembled WGS sequence"/>
</dbReference>
<dbReference type="PANTHER" id="PTHR11866:SF42">
    <property type="entry name" value="G-PROTEIN COUPLED RECEPTORS FAMILY 1 PROFILE DOMAIN-CONTAINING PROTEIN"/>
    <property type="match status" value="1"/>
</dbReference>
<evidence type="ECO:0000256" key="10">
    <source>
        <dbReference type="SAM" id="Phobius"/>
    </source>
</evidence>
<dbReference type="PANTHER" id="PTHR11866">
    <property type="entry name" value="G-PROTEIN COUPLED RECEPTOR FAMILY 1 MEMBER"/>
    <property type="match status" value="1"/>
</dbReference>
<dbReference type="Gene3D" id="1.20.1070.10">
    <property type="entry name" value="Rhodopsin 7-helix transmembrane proteins"/>
    <property type="match status" value="1"/>
</dbReference>
<dbReference type="AlphaFoldDB" id="A0A9W9ZJ88"/>
<feature type="transmembrane region" description="Helical" evidence="10">
    <location>
        <begin position="315"/>
        <end position="338"/>
    </location>
</feature>
<keyword evidence="8" id="KW-0325">Glycoprotein</keyword>
<feature type="domain" description="G-protein coupled receptors family 1 profile" evidence="11">
    <location>
        <begin position="35"/>
        <end position="366"/>
    </location>
</feature>
<keyword evidence="2" id="KW-1003">Cell membrane</keyword>
<dbReference type="OrthoDB" id="6376512at2759"/>
<organism evidence="12 13">
    <name type="scientific">Desmophyllum pertusum</name>
    <dbReference type="NCBI Taxonomy" id="174260"/>
    <lineage>
        <taxon>Eukaryota</taxon>
        <taxon>Metazoa</taxon>
        <taxon>Cnidaria</taxon>
        <taxon>Anthozoa</taxon>
        <taxon>Hexacorallia</taxon>
        <taxon>Scleractinia</taxon>
        <taxon>Caryophylliina</taxon>
        <taxon>Caryophylliidae</taxon>
        <taxon>Desmophyllum</taxon>
    </lineage>
</organism>
<dbReference type="InterPro" id="IPR017452">
    <property type="entry name" value="GPCR_Rhodpsn_7TM"/>
</dbReference>
<evidence type="ECO:0000256" key="3">
    <source>
        <dbReference type="ARBA" id="ARBA00022692"/>
    </source>
</evidence>
<dbReference type="InterPro" id="IPR000276">
    <property type="entry name" value="GPCR_Rhodpsn"/>
</dbReference>
<feature type="transmembrane region" description="Helical" evidence="10">
    <location>
        <begin position="20"/>
        <end position="42"/>
    </location>
</feature>
<evidence type="ECO:0000256" key="1">
    <source>
        <dbReference type="ARBA" id="ARBA00004651"/>
    </source>
</evidence>
<feature type="transmembrane region" description="Helical" evidence="10">
    <location>
        <begin position="97"/>
        <end position="118"/>
    </location>
</feature>
<dbReference type="CDD" id="cd00637">
    <property type="entry name" value="7tm_classA_rhodopsin-like"/>
    <property type="match status" value="1"/>
</dbReference>
<comment type="subcellular location">
    <subcellularLocation>
        <location evidence="1">Cell membrane</location>
        <topology evidence="1">Multi-pass membrane protein</topology>
    </subcellularLocation>
</comment>
<dbReference type="EMBL" id="MU825920">
    <property type="protein sequence ID" value="KAJ7382551.1"/>
    <property type="molecule type" value="Genomic_DNA"/>
</dbReference>
<dbReference type="GO" id="GO:0005886">
    <property type="term" value="C:plasma membrane"/>
    <property type="evidence" value="ECO:0007669"/>
    <property type="project" value="UniProtKB-SubCell"/>
</dbReference>
<keyword evidence="5" id="KW-0297">G-protein coupled receptor</keyword>
<feature type="transmembrane region" description="Helical" evidence="10">
    <location>
        <begin position="54"/>
        <end position="77"/>
    </location>
</feature>
<gene>
    <name evidence="12" type="ORF">OS493_034187</name>
</gene>
<protein>
    <recommendedName>
        <fullName evidence="11">G-protein coupled receptors family 1 profile domain-containing protein</fullName>
    </recommendedName>
</protein>
<evidence type="ECO:0000259" key="11">
    <source>
        <dbReference type="PROSITE" id="PS50262"/>
    </source>
</evidence>
<dbReference type="Pfam" id="PF00001">
    <property type="entry name" value="7tm_1"/>
    <property type="match status" value="1"/>
</dbReference>
<reference evidence="12" key="1">
    <citation type="submission" date="2023-01" db="EMBL/GenBank/DDBJ databases">
        <title>Genome assembly of the deep-sea coral Lophelia pertusa.</title>
        <authorList>
            <person name="Herrera S."/>
            <person name="Cordes E."/>
        </authorList>
    </citation>
    <scope>NUCLEOTIDE SEQUENCE</scope>
    <source>
        <strain evidence="12">USNM1676648</strain>
        <tissue evidence="12">Polyp</tissue>
    </source>
</reference>
<dbReference type="SUPFAM" id="SSF81321">
    <property type="entry name" value="Family A G protein-coupled receptor-like"/>
    <property type="match status" value="1"/>
</dbReference>
<evidence type="ECO:0000256" key="9">
    <source>
        <dbReference type="ARBA" id="ARBA00023224"/>
    </source>
</evidence>
<feature type="transmembrane region" description="Helical" evidence="10">
    <location>
        <begin position="139"/>
        <end position="159"/>
    </location>
</feature>
<proteinExistence type="predicted"/>
<evidence type="ECO:0000256" key="2">
    <source>
        <dbReference type="ARBA" id="ARBA00022475"/>
    </source>
</evidence>
<evidence type="ECO:0000256" key="7">
    <source>
        <dbReference type="ARBA" id="ARBA00023170"/>
    </source>
</evidence>
<keyword evidence="9" id="KW-0807">Transducer</keyword>
<accession>A0A9W9ZJ88</accession>
<keyword evidence="13" id="KW-1185">Reference proteome</keyword>
<keyword evidence="6 10" id="KW-0472">Membrane</keyword>
<feature type="transmembrane region" description="Helical" evidence="10">
    <location>
        <begin position="350"/>
        <end position="369"/>
    </location>
</feature>
<keyword evidence="3 10" id="KW-0812">Transmembrane</keyword>